<proteinExistence type="predicted"/>
<accession>A0A8S5MCC6</accession>
<dbReference type="Gene3D" id="1.10.287.610">
    <property type="entry name" value="Helix hairpin bin"/>
    <property type="match status" value="1"/>
</dbReference>
<protein>
    <submittedName>
        <fullName evidence="1">DNA ligase</fullName>
    </submittedName>
</protein>
<dbReference type="GO" id="GO:0016874">
    <property type="term" value="F:ligase activity"/>
    <property type="evidence" value="ECO:0007669"/>
    <property type="project" value="UniProtKB-KW"/>
</dbReference>
<organism evidence="1">
    <name type="scientific">Siphoviridae sp. ctDyb2</name>
    <dbReference type="NCBI Taxonomy" id="2826201"/>
    <lineage>
        <taxon>Viruses</taxon>
        <taxon>Duplodnaviria</taxon>
        <taxon>Heunggongvirae</taxon>
        <taxon>Uroviricota</taxon>
        <taxon>Caudoviricetes</taxon>
    </lineage>
</organism>
<keyword evidence="1" id="KW-0436">Ligase</keyword>
<dbReference type="SUPFAM" id="SSF56091">
    <property type="entry name" value="DNA ligase/mRNA capping enzyme, catalytic domain"/>
    <property type="match status" value="1"/>
</dbReference>
<sequence length="75" mass="8930">MVSYHDIIRAQQLLLNKAVNYFRWHYYYDDPIISDYEFDELLKSLQALEAKHLYLKPTVSAEVAPSREPIPEYPL</sequence>
<reference evidence="1" key="1">
    <citation type="journal article" date="2021" name="Proc. Natl. Acad. Sci. U.S.A.">
        <title>A Catalog of Tens of Thousands of Viruses from Human Metagenomes Reveals Hidden Associations with Chronic Diseases.</title>
        <authorList>
            <person name="Tisza M.J."/>
            <person name="Buck C.B."/>
        </authorList>
    </citation>
    <scope>NUCLEOTIDE SEQUENCE</scope>
    <source>
        <strain evidence="1">CtDyb2</strain>
    </source>
</reference>
<dbReference type="EMBL" id="BK014875">
    <property type="protein sequence ID" value="DAD79890.1"/>
    <property type="molecule type" value="Genomic_DNA"/>
</dbReference>
<name>A0A8S5MCC6_9CAUD</name>
<evidence type="ECO:0000313" key="1">
    <source>
        <dbReference type="EMBL" id="DAD79890.1"/>
    </source>
</evidence>